<reference evidence="3" key="1">
    <citation type="submission" date="2013-11" db="EMBL/GenBank/DDBJ databases">
        <authorList>
            <person name="Hoang H.T."/>
            <person name="Killian M.L."/>
            <person name="Madson D.M."/>
            <person name="Arruda P.H.E."/>
            <person name="Sun D."/>
            <person name="Schwartz K.J."/>
            <person name="Yoon K."/>
        </authorList>
    </citation>
    <scope>NUCLEOTIDE SEQUENCE [LARGE SCALE GENOMIC DNA]</scope>
    <source>
        <strain evidence="3">CDK2</strain>
    </source>
</reference>
<dbReference type="Gene3D" id="3.90.1200.10">
    <property type="match status" value="1"/>
</dbReference>
<dbReference type="InterPro" id="IPR051678">
    <property type="entry name" value="AGP_Transferase"/>
</dbReference>
<comment type="caution">
    <text evidence="2">The sequence shown here is derived from an EMBL/GenBank/DDBJ whole genome shotgun (WGS) entry which is preliminary data.</text>
</comment>
<organism evidence="2 3">
    <name type="scientific">Halolamina pelagica</name>
    <dbReference type="NCBI Taxonomy" id="699431"/>
    <lineage>
        <taxon>Archaea</taxon>
        <taxon>Methanobacteriati</taxon>
        <taxon>Methanobacteriota</taxon>
        <taxon>Stenosarchaea group</taxon>
        <taxon>Halobacteria</taxon>
        <taxon>Halobacteriales</taxon>
        <taxon>Haloferacaceae</taxon>
    </lineage>
</organism>
<dbReference type="AlphaFoldDB" id="A0A0P7GVJ1"/>
<evidence type="ECO:0000259" key="1">
    <source>
        <dbReference type="Pfam" id="PF01636"/>
    </source>
</evidence>
<proteinExistence type="predicted"/>
<dbReference type="Pfam" id="PF01636">
    <property type="entry name" value="APH"/>
    <property type="match status" value="1"/>
</dbReference>
<feature type="domain" description="Aminoglycoside phosphotransferase" evidence="1">
    <location>
        <begin position="23"/>
        <end position="254"/>
    </location>
</feature>
<evidence type="ECO:0000313" key="2">
    <source>
        <dbReference type="EMBL" id="KPN29556.1"/>
    </source>
</evidence>
<dbReference type="InterPro" id="IPR002575">
    <property type="entry name" value="Aminoglycoside_PTrfase"/>
</dbReference>
<dbReference type="RefSeq" id="WP_054582832.1">
    <property type="nucleotide sequence ID" value="NZ_LGUC01000001.1"/>
</dbReference>
<dbReference type="InterPro" id="IPR011009">
    <property type="entry name" value="Kinase-like_dom_sf"/>
</dbReference>
<evidence type="ECO:0000313" key="3">
    <source>
        <dbReference type="Proteomes" id="UP000050535"/>
    </source>
</evidence>
<accession>A0A0P7GVJ1</accession>
<dbReference type="GO" id="GO:0016301">
    <property type="term" value="F:kinase activity"/>
    <property type="evidence" value="ECO:0007669"/>
    <property type="project" value="UniProtKB-KW"/>
</dbReference>
<gene>
    <name evidence="2" type="ORF">SY89_00270</name>
</gene>
<keyword evidence="2" id="KW-0808">Transferase</keyword>
<name>A0A0P7GVJ1_9EURY</name>
<dbReference type="EMBL" id="LGUC01000001">
    <property type="protein sequence ID" value="KPN29556.1"/>
    <property type="molecule type" value="Genomic_DNA"/>
</dbReference>
<dbReference type="Proteomes" id="UP000050535">
    <property type="component" value="Unassembled WGS sequence"/>
</dbReference>
<sequence length="309" mass="33904">MTTEATLTTVLEEAFDDYAIDRRVRVGERNTVYAARADGQRVACKLTDCQPGVLAREARLQRAVGESAPVAVPDVLASTDGCLVLEWLDAEPFGDHRQRGPERFRAVGAALARLHAATANRFDGHGTLAVDGDGLAVEEGTDWPTRFATFVQRWADDLDGTSDADVGAAVLDAVIRHSGAFADVPPVLIHGEASPDHVLLDDDTVALIDWELGQAAPGGFDLVWAERDLLGRPLDDGHAEIREVLLDGYREVRALGDAFDCRRELYRAGFATRELGLWHDPDRAVENERENHRKRLRSFVFDRLDAAGD</sequence>
<keyword evidence="2" id="KW-0418">Kinase</keyword>
<protein>
    <submittedName>
        <fullName evidence="2">Fructosamine-3-kinase</fullName>
    </submittedName>
</protein>
<dbReference type="PANTHER" id="PTHR21310">
    <property type="entry name" value="AMINOGLYCOSIDE PHOSPHOTRANSFERASE-RELATED-RELATED"/>
    <property type="match status" value="1"/>
</dbReference>
<keyword evidence="3" id="KW-1185">Reference proteome</keyword>
<dbReference type="SUPFAM" id="SSF56112">
    <property type="entry name" value="Protein kinase-like (PK-like)"/>
    <property type="match status" value="1"/>
</dbReference>
<dbReference type="Gene3D" id="3.30.200.20">
    <property type="entry name" value="Phosphorylase Kinase, domain 1"/>
    <property type="match status" value="1"/>
</dbReference>